<reference evidence="2" key="1">
    <citation type="journal article" date="2023" name="Mol. Phylogenet. Evol.">
        <title>Genome-scale phylogeny and comparative genomics of the fungal order Sordariales.</title>
        <authorList>
            <person name="Hensen N."/>
            <person name="Bonometti L."/>
            <person name="Westerberg I."/>
            <person name="Brannstrom I.O."/>
            <person name="Guillou S."/>
            <person name="Cros-Aarteil S."/>
            <person name="Calhoun S."/>
            <person name="Haridas S."/>
            <person name="Kuo A."/>
            <person name="Mondo S."/>
            <person name="Pangilinan J."/>
            <person name="Riley R."/>
            <person name="LaButti K."/>
            <person name="Andreopoulos B."/>
            <person name="Lipzen A."/>
            <person name="Chen C."/>
            <person name="Yan M."/>
            <person name="Daum C."/>
            <person name="Ng V."/>
            <person name="Clum A."/>
            <person name="Steindorff A."/>
            <person name="Ohm R.A."/>
            <person name="Martin F."/>
            <person name="Silar P."/>
            <person name="Natvig D.O."/>
            <person name="Lalanne C."/>
            <person name="Gautier V."/>
            <person name="Ament-Velasquez S.L."/>
            <person name="Kruys A."/>
            <person name="Hutchinson M.I."/>
            <person name="Powell A.J."/>
            <person name="Barry K."/>
            <person name="Miller A.N."/>
            <person name="Grigoriev I.V."/>
            <person name="Debuchy R."/>
            <person name="Gladieux P."/>
            <person name="Hiltunen Thoren M."/>
            <person name="Johannesson H."/>
        </authorList>
    </citation>
    <scope>NUCLEOTIDE SEQUENCE</scope>
    <source>
        <strain evidence="2">FGSC 1904</strain>
    </source>
</reference>
<evidence type="ECO:0000313" key="2">
    <source>
        <dbReference type="EMBL" id="KAK3398307.1"/>
    </source>
</evidence>
<keyword evidence="3" id="KW-1185">Reference proteome</keyword>
<dbReference type="InterPro" id="IPR052973">
    <property type="entry name" value="Fungal_sec-metab_reg_TF"/>
</dbReference>
<feature type="region of interest" description="Disordered" evidence="1">
    <location>
        <begin position="155"/>
        <end position="195"/>
    </location>
</feature>
<dbReference type="EMBL" id="JAUTDP010000006">
    <property type="protein sequence ID" value="KAK3398307.1"/>
    <property type="molecule type" value="Genomic_DNA"/>
</dbReference>
<feature type="region of interest" description="Disordered" evidence="1">
    <location>
        <begin position="323"/>
        <end position="401"/>
    </location>
</feature>
<dbReference type="Proteomes" id="UP001281003">
    <property type="component" value="Unassembled WGS sequence"/>
</dbReference>
<dbReference type="PANTHER" id="PTHR35392:SF3">
    <property type="entry name" value="ZN(2)-C6 FUNGAL-TYPE DOMAIN-CONTAINING PROTEIN"/>
    <property type="match status" value="1"/>
</dbReference>
<sequence length="767" mass="85058">MAFQPPTDPSAPFFHSSSLDNPHLGSAEPYDDSDPDLLGIPFLDPFGFLPNFSWETIDFNHSLYTAYPSSSCILGPTFQAAPSTAPIPVSAPAPALKLSHPSSQAYTSAHGIISDQAPDYHAFPNAGVAPTPCETIGLPGVIGVDAYSGLAQRLSGSGQENGVQAVPPGHRQPSSGSYRKIPDWSSVPKQPKASLNSAIPPQQQGLYGFFHAELGHSSPDINHTTELPNIQSSSQSWEPVGASEHGDWADHGDGSILIQGNVGEPPETESQWFSPQEALCDLATPIEEGYNDHNVDRESTGLDHSVGVQIPFDECRSLIPHSTSLTSESSNYPQTPPLSTNVTTPESTGDSGPPTPEPSVPSSVRKTQQATYQFVQYTAGRDTGDRTSKKRLTSNDDDQNGSVNIVAKDVWRDQEGAVKGFQIVFHHREKNTKKVRRTEEEKRPAANEPLFIKRKTVDLLANFSKPDFGIIKLKLTQKIGDHHLVVHEIRMPHYCLTHYDKVHGNILEYINLSKTAYLHTLKDQGGLTWEIVSMAMKYAETKKGSLVDTALDLWVICRMIEDPWELLEGNELGVSRVNLPGTKFHGKIPVPPMMDTQLDQVIIQFVLNHLRGKLIGLFEKNISPAKPETWFETFLASFIMLTHIERLAAHSVRHAETHTMPTKYSNTKFLEMTFGTAKIILSRFHYACNGSVPLRLNWKGSGVSSMAKIGPEEVEFMQRIQKAFKQREHEFRALSSQHAYETHGHWYHQLFIEDWDTSPVNVKDPYE</sequence>
<dbReference type="PANTHER" id="PTHR35392">
    <property type="entry name" value="ZN(II)2CYS6 TRANSCRIPTION FACTOR (EUROFUNG)-RELATED-RELATED"/>
    <property type="match status" value="1"/>
</dbReference>
<evidence type="ECO:0000256" key="1">
    <source>
        <dbReference type="SAM" id="MobiDB-lite"/>
    </source>
</evidence>
<feature type="compositionally biased region" description="Polar residues" evidence="1">
    <location>
        <begin position="364"/>
        <end position="376"/>
    </location>
</feature>
<organism evidence="2 3">
    <name type="scientific">Sordaria brevicollis</name>
    <dbReference type="NCBI Taxonomy" id="83679"/>
    <lineage>
        <taxon>Eukaryota</taxon>
        <taxon>Fungi</taxon>
        <taxon>Dikarya</taxon>
        <taxon>Ascomycota</taxon>
        <taxon>Pezizomycotina</taxon>
        <taxon>Sordariomycetes</taxon>
        <taxon>Sordariomycetidae</taxon>
        <taxon>Sordariales</taxon>
        <taxon>Sordariaceae</taxon>
        <taxon>Sordaria</taxon>
    </lineage>
</organism>
<feature type="region of interest" description="Disordered" evidence="1">
    <location>
        <begin position="1"/>
        <end position="30"/>
    </location>
</feature>
<evidence type="ECO:0000313" key="3">
    <source>
        <dbReference type="Proteomes" id="UP001281003"/>
    </source>
</evidence>
<proteinExistence type="predicted"/>
<protein>
    <submittedName>
        <fullName evidence="2">Uncharacterized protein</fullName>
    </submittedName>
</protein>
<name>A0AAE0PEB8_SORBR</name>
<feature type="compositionally biased region" description="Polar residues" evidence="1">
    <location>
        <begin position="323"/>
        <end position="350"/>
    </location>
</feature>
<dbReference type="AlphaFoldDB" id="A0AAE0PEB8"/>
<gene>
    <name evidence="2" type="ORF">B0T20DRAFT_352825</name>
</gene>
<comment type="caution">
    <text evidence="2">The sequence shown here is derived from an EMBL/GenBank/DDBJ whole genome shotgun (WGS) entry which is preliminary data.</text>
</comment>
<reference evidence="2" key="2">
    <citation type="submission" date="2023-07" db="EMBL/GenBank/DDBJ databases">
        <authorList>
            <consortium name="Lawrence Berkeley National Laboratory"/>
            <person name="Haridas S."/>
            <person name="Hensen N."/>
            <person name="Bonometti L."/>
            <person name="Westerberg I."/>
            <person name="Brannstrom I.O."/>
            <person name="Guillou S."/>
            <person name="Cros-Aarteil S."/>
            <person name="Calhoun S."/>
            <person name="Kuo A."/>
            <person name="Mondo S."/>
            <person name="Pangilinan J."/>
            <person name="Riley R."/>
            <person name="LaButti K."/>
            <person name="Andreopoulos B."/>
            <person name="Lipzen A."/>
            <person name="Chen C."/>
            <person name="Yanf M."/>
            <person name="Daum C."/>
            <person name="Ng V."/>
            <person name="Clum A."/>
            <person name="Steindorff A."/>
            <person name="Ohm R."/>
            <person name="Martin F."/>
            <person name="Silar P."/>
            <person name="Natvig D."/>
            <person name="Lalanne C."/>
            <person name="Gautier V."/>
            <person name="Ament-velasquez S.L."/>
            <person name="Kruys A."/>
            <person name="Hutchinson M.I."/>
            <person name="Powell A.J."/>
            <person name="Barry K."/>
            <person name="Miller A.N."/>
            <person name="Grigoriev I.V."/>
            <person name="Debuchy R."/>
            <person name="Gladieux P."/>
            <person name="Thoren M.H."/>
            <person name="Johannesson H."/>
        </authorList>
    </citation>
    <scope>NUCLEOTIDE SEQUENCE</scope>
    <source>
        <strain evidence="2">FGSC 1904</strain>
    </source>
</reference>
<accession>A0AAE0PEB8</accession>